<evidence type="ECO:0000256" key="3">
    <source>
        <dbReference type="ARBA" id="ARBA00022630"/>
    </source>
</evidence>
<dbReference type="InterPro" id="IPR012349">
    <property type="entry name" value="Split_barrel_FMN-bd"/>
</dbReference>
<protein>
    <recommendedName>
        <fullName evidence="8">Pyridoxamine 5'-phosphate oxidase</fullName>
        <ecNumber evidence="8">1.4.3.5</ecNumber>
    </recommendedName>
</protein>
<dbReference type="NCBIfam" id="TIGR00558">
    <property type="entry name" value="pdxH"/>
    <property type="match status" value="1"/>
</dbReference>
<feature type="binding site" evidence="9">
    <location>
        <begin position="10"/>
        <end position="13"/>
    </location>
    <ligand>
        <name>substrate</name>
    </ligand>
</feature>
<dbReference type="NCBIfam" id="NF004231">
    <property type="entry name" value="PRK05679.1"/>
    <property type="match status" value="1"/>
</dbReference>
<keyword evidence="4 10" id="KW-0288">FMN</keyword>
<dbReference type="Pfam" id="PF10590">
    <property type="entry name" value="PNP_phzG_C"/>
    <property type="match status" value="1"/>
</dbReference>
<feature type="binding site" evidence="10">
    <location>
        <position position="187"/>
    </location>
    <ligand>
        <name>FMN</name>
        <dbReference type="ChEBI" id="CHEBI:58210"/>
    </ligand>
</feature>
<evidence type="ECO:0000256" key="8">
    <source>
        <dbReference type="NCBIfam" id="TIGR00558"/>
    </source>
</evidence>
<evidence type="ECO:0000313" key="14">
    <source>
        <dbReference type="Proteomes" id="UP000226525"/>
    </source>
</evidence>
<dbReference type="PROSITE" id="PS01064">
    <property type="entry name" value="PYRIDOX_OXIDASE"/>
    <property type="match status" value="1"/>
</dbReference>
<feature type="binding site" evidence="9">
    <location>
        <position position="68"/>
    </location>
    <ligand>
        <name>substrate</name>
    </ligand>
</feature>
<organism evidence="13 14">
    <name type="scientific">SAR324 cluster bacterium</name>
    <dbReference type="NCBI Taxonomy" id="2024889"/>
    <lineage>
        <taxon>Bacteria</taxon>
        <taxon>Deltaproteobacteria</taxon>
        <taxon>SAR324 cluster</taxon>
    </lineage>
</organism>
<sequence length="214" mass="25051">MRDGKIAAMRQDYKVGELLESSAPPEPWELFSSWFEIARKARILEPNAMILSTVSEDGQPTSRVVLLKDFNHRGLVFFTNYLSQKGKHLTNNPRASILFWWEPLQRQIRIEGEVGKIDVEESDTYFQSRPHGSCLGAWVSKQSQTIADRTVLEKRQIEFEKKFADGNVTRPDYWGGYRLIPRKFEFWQGRSNRLHDRLLYSMKQDTWTLVRLAP</sequence>
<feature type="binding site" evidence="10">
    <location>
        <begin position="78"/>
        <end position="79"/>
    </location>
    <ligand>
        <name>FMN</name>
        <dbReference type="ChEBI" id="CHEBI:58210"/>
    </ligand>
</feature>
<dbReference type="HAMAP" id="MF_01629">
    <property type="entry name" value="PdxH"/>
    <property type="match status" value="1"/>
</dbReference>
<keyword evidence="3" id="KW-0285">Flavoprotein</keyword>
<dbReference type="PIRSF" id="PIRSF000190">
    <property type="entry name" value="Pyd_amn-ph_oxd"/>
    <property type="match status" value="1"/>
</dbReference>
<feature type="binding site" evidence="9">
    <location>
        <position position="125"/>
    </location>
    <ligand>
        <name>substrate</name>
    </ligand>
</feature>
<evidence type="ECO:0000256" key="7">
    <source>
        <dbReference type="ARBA" id="ARBA00060587"/>
    </source>
</evidence>
<evidence type="ECO:0000259" key="12">
    <source>
        <dbReference type="Pfam" id="PF10590"/>
    </source>
</evidence>
<dbReference type="Proteomes" id="UP000226525">
    <property type="component" value="Unassembled WGS sequence"/>
</dbReference>
<dbReference type="EMBL" id="NZEX01000110">
    <property type="protein sequence ID" value="MAH63723.1"/>
    <property type="molecule type" value="Genomic_DNA"/>
</dbReference>
<feature type="binding site" evidence="10">
    <location>
        <position position="85"/>
    </location>
    <ligand>
        <name>FMN</name>
        <dbReference type="ChEBI" id="CHEBI:58210"/>
    </ligand>
</feature>
<dbReference type="EC" id="1.4.3.5" evidence="8"/>
<dbReference type="InterPro" id="IPR019576">
    <property type="entry name" value="Pyridoxamine_oxidase_dimer_C"/>
</dbReference>
<evidence type="ECO:0000256" key="10">
    <source>
        <dbReference type="PIRSR" id="PIRSR000190-2"/>
    </source>
</evidence>
<keyword evidence="6" id="KW-0664">Pyridoxine biosynthesis</keyword>
<gene>
    <name evidence="13" type="primary">pdxH</name>
    <name evidence="13" type="ORF">CMN54_09815</name>
</gene>
<keyword evidence="5" id="KW-0560">Oxidoreductase</keyword>
<evidence type="ECO:0000256" key="4">
    <source>
        <dbReference type="ARBA" id="ARBA00022643"/>
    </source>
</evidence>
<feature type="binding site" evidence="10">
    <location>
        <position position="107"/>
    </location>
    <ligand>
        <name>FMN</name>
        <dbReference type="ChEBI" id="CHEBI:58210"/>
    </ligand>
</feature>
<proteinExistence type="inferred from homology"/>
<accession>A0A2D6YKL5</accession>
<dbReference type="GO" id="GO:0008615">
    <property type="term" value="P:pyridoxine biosynthetic process"/>
    <property type="evidence" value="ECO:0007669"/>
    <property type="project" value="UniProtKB-UniRule"/>
</dbReference>
<feature type="binding site" evidence="10">
    <location>
        <begin position="142"/>
        <end position="143"/>
    </location>
    <ligand>
        <name>FMN</name>
        <dbReference type="ChEBI" id="CHEBI:58210"/>
    </ligand>
</feature>
<name>A0A2D6YKL5_9DELT</name>
<feature type="domain" description="Pyridoxamine 5'-phosphate oxidase N-terminal" evidence="11">
    <location>
        <begin position="40"/>
        <end position="154"/>
    </location>
</feature>
<dbReference type="UniPathway" id="UPA01068">
    <property type="reaction ID" value="UER00304"/>
</dbReference>
<dbReference type="PANTHER" id="PTHR10851:SF0">
    <property type="entry name" value="PYRIDOXINE-5'-PHOSPHATE OXIDASE"/>
    <property type="match status" value="1"/>
</dbReference>
<comment type="caution">
    <text evidence="13">The sequence shown here is derived from an EMBL/GenBank/DDBJ whole genome shotgun (WGS) entry which is preliminary data.</text>
</comment>
<dbReference type="GO" id="GO:0010181">
    <property type="term" value="F:FMN binding"/>
    <property type="evidence" value="ECO:0007669"/>
    <property type="project" value="UniProtKB-UniRule"/>
</dbReference>
<reference evidence="14" key="1">
    <citation type="submission" date="2017-09" db="EMBL/GenBank/DDBJ databases">
        <title>The Reconstruction of 2,631 Draft Metagenome-Assembled Genomes from the Global Oceans.</title>
        <authorList>
            <person name="Tully B.J."/>
            <person name="Graham E.D."/>
            <person name="Heidelberg J.F."/>
        </authorList>
    </citation>
    <scope>NUCLEOTIDE SEQUENCE [LARGE SCALE GENOMIC DNA]</scope>
</reference>
<comment type="pathway">
    <text evidence="7">Cofactor metabolism.</text>
</comment>
<dbReference type="FunFam" id="2.30.110.10:FF:000020">
    <property type="entry name" value="PNPO isoform 11"/>
    <property type="match status" value="1"/>
</dbReference>
<comment type="subunit">
    <text evidence="2">Homodimer.</text>
</comment>
<feature type="binding site" evidence="10">
    <location>
        <position position="197"/>
    </location>
    <ligand>
        <name>FMN</name>
        <dbReference type="ChEBI" id="CHEBI:58210"/>
    </ligand>
</feature>
<comment type="cofactor">
    <cofactor evidence="10">
        <name>FMN</name>
        <dbReference type="ChEBI" id="CHEBI:58210"/>
    </cofactor>
    <text evidence="10">Binds 1 FMN per subunit.</text>
</comment>
<feature type="binding site" evidence="9">
    <location>
        <position position="129"/>
    </location>
    <ligand>
        <name>substrate</name>
    </ligand>
</feature>
<evidence type="ECO:0000259" key="11">
    <source>
        <dbReference type="Pfam" id="PF01243"/>
    </source>
</evidence>
<dbReference type="Gene3D" id="2.30.110.10">
    <property type="entry name" value="Electron Transport, Fmn-binding Protein, Chain A"/>
    <property type="match status" value="1"/>
</dbReference>
<dbReference type="Pfam" id="PF01243">
    <property type="entry name" value="PNPOx_N"/>
    <property type="match status" value="1"/>
</dbReference>
<dbReference type="AlphaFoldDB" id="A0A2D6YKL5"/>
<evidence type="ECO:0000256" key="6">
    <source>
        <dbReference type="ARBA" id="ARBA00023096"/>
    </source>
</evidence>
<feature type="domain" description="Pyridoxine 5'-phosphate oxidase dimerisation C-terminal" evidence="12">
    <location>
        <begin position="174"/>
        <end position="214"/>
    </location>
</feature>
<evidence type="ECO:0000256" key="1">
    <source>
        <dbReference type="ARBA" id="ARBA00007301"/>
    </source>
</evidence>
<evidence type="ECO:0000256" key="9">
    <source>
        <dbReference type="PIRSR" id="PIRSR000190-1"/>
    </source>
</evidence>
<dbReference type="InterPro" id="IPR000659">
    <property type="entry name" value="Pyridox_Oxase"/>
</dbReference>
<evidence type="ECO:0000256" key="2">
    <source>
        <dbReference type="ARBA" id="ARBA00011738"/>
    </source>
</evidence>
<evidence type="ECO:0000313" key="13">
    <source>
        <dbReference type="EMBL" id="MAH63723.1"/>
    </source>
</evidence>
<comment type="similarity">
    <text evidence="1">Belongs to the pyridoxamine 5'-phosphate oxidase family.</text>
</comment>
<dbReference type="InterPro" id="IPR011576">
    <property type="entry name" value="Pyridox_Oxase_N"/>
</dbReference>
<dbReference type="SUPFAM" id="SSF50475">
    <property type="entry name" value="FMN-binding split barrel"/>
    <property type="match status" value="1"/>
</dbReference>
<evidence type="ECO:0000256" key="5">
    <source>
        <dbReference type="ARBA" id="ARBA00023002"/>
    </source>
</evidence>
<feature type="binding site" evidence="10">
    <location>
        <begin position="63"/>
        <end position="68"/>
    </location>
    <ligand>
        <name>FMN</name>
        <dbReference type="ChEBI" id="CHEBI:58210"/>
    </ligand>
</feature>
<dbReference type="GO" id="GO:0004733">
    <property type="term" value="F:pyridoxamine phosphate oxidase activity"/>
    <property type="evidence" value="ECO:0007669"/>
    <property type="project" value="UniProtKB-UniRule"/>
</dbReference>
<feature type="binding site" evidence="9">
    <location>
        <begin position="193"/>
        <end position="195"/>
    </location>
    <ligand>
        <name>substrate</name>
    </ligand>
</feature>
<dbReference type="InterPro" id="IPR019740">
    <property type="entry name" value="Pyridox_Oxase_CS"/>
</dbReference>
<feature type="binding site" evidence="9">
    <location>
        <position position="133"/>
    </location>
    <ligand>
        <name>substrate</name>
    </ligand>
</feature>
<dbReference type="PANTHER" id="PTHR10851">
    <property type="entry name" value="PYRIDOXINE-5-PHOSPHATE OXIDASE"/>
    <property type="match status" value="1"/>
</dbReference>